<dbReference type="AlphaFoldDB" id="A0A1J1JI59"/>
<accession>A0A1J1JI59</accession>
<gene>
    <name evidence="1" type="ORF">PLAM_2443</name>
</gene>
<reference evidence="1" key="1">
    <citation type="submission" date="2015-09" db="EMBL/GenBank/DDBJ databases">
        <authorList>
            <person name="Jackson K.R."/>
            <person name="Lunt B.L."/>
            <person name="Fisher J.N.B."/>
            <person name="Gardner A.V."/>
            <person name="Bailey M.E."/>
            <person name="Deus L.M."/>
            <person name="Earl A.S."/>
            <person name="Gibby P.D."/>
            <person name="Hartmann K.A."/>
            <person name="Liu J.E."/>
            <person name="Manci A.M."/>
            <person name="Nielsen D.A."/>
            <person name="Solomon M.B."/>
            <person name="Breakwell D.P."/>
            <person name="Burnett S.H."/>
            <person name="Grose J.H."/>
        </authorList>
    </citation>
    <scope>NUCLEOTIDE SEQUENCE</scope>
    <source>
        <strain evidence="1">7805</strain>
    </source>
</reference>
<dbReference type="RefSeq" id="WP_141294784.1">
    <property type="nucleotide sequence ID" value="NZ_JBIIEP010000004.1"/>
</dbReference>
<organism evidence="1">
    <name type="scientific">Planktothrix agardhii</name>
    <name type="common">Oscillatoria agardhii</name>
    <dbReference type="NCBI Taxonomy" id="1160"/>
    <lineage>
        <taxon>Bacteria</taxon>
        <taxon>Bacillati</taxon>
        <taxon>Cyanobacteriota</taxon>
        <taxon>Cyanophyceae</taxon>
        <taxon>Oscillatoriophycideae</taxon>
        <taxon>Oscillatoriales</taxon>
        <taxon>Microcoleaceae</taxon>
        <taxon>Planktothrix</taxon>
    </lineage>
</organism>
<protein>
    <submittedName>
        <fullName evidence="1">Uncharacterized protein</fullName>
    </submittedName>
</protein>
<dbReference type="EMBL" id="LO018304">
    <property type="protein sequence ID" value="CUM60409.1"/>
    <property type="molecule type" value="Genomic_DNA"/>
</dbReference>
<sequence length="270" mass="31980">MNQQNFDDFYQNKLNNFYPISSEQFTLVSNLNPMDVSDQDFLRITEKFNNEEFVRAAYKAYLKQEVSQQYLKFWTTDIELKRKRIIVLIALRKTDRFQDIYSIKNIFFSKLFQFENSWILYFCVSLIRLIQKIFFGLNDIKILSIINLIPEPTDEILGTYIDHPKKGDKIKQSKLWIVGWFVPKKSQSVTIRLIDKKDKKDKKVLSEVPLIVPRPDVTSFHCLKSTTHLWGFSIYLDIKDLSDQGELQLQAIFQDSQKIVPIITIKYLKV</sequence>
<evidence type="ECO:0000313" key="1">
    <source>
        <dbReference type="EMBL" id="CUM60409.1"/>
    </source>
</evidence>
<name>A0A1J1JI59_PLAAG</name>
<proteinExistence type="predicted"/>